<dbReference type="EMBL" id="CM023488">
    <property type="protein sequence ID" value="KAH6924851.1"/>
    <property type="molecule type" value="Genomic_DNA"/>
</dbReference>
<dbReference type="Proteomes" id="UP000821845">
    <property type="component" value="Chromosome 8"/>
</dbReference>
<comment type="caution">
    <text evidence="1">The sequence shown here is derived from an EMBL/GenBank/DDBJ whole genome shotgun (WGS) entry which is preliminary data.</text>
</comment>
<accession>A0ACB7RSS9</accession>
<keyword evidence="2" id="KW-1185">Reference proteome</keyword>
<sequence length="1303" mass="140386">MCLGEPLALRCELQESWSGILLRRRISLWIVIGRPWIWSVRAESHWHELTVATEPGGPAEIHLNIELQPTMSKPGATSEGRKITPVPAAMTSHKKGASPTSKLSPILPKGTIMTPLVRVPHVSVPRTCSGSSASGTSNSSTPVVPVKLWRSPYAAVSDLAPVPVISLERSNPLPHPPGQLKESSGSLPPLQACNESSVRSVAGRNADTIIVVKKMQDGKAVIMAQPVNSSAALTKALSPSVGSQKHSPSLVSRAVTTTTGCTVKMTQDVTASTSTSSFTKKVSAIGAKTTIKVPVQTGVAHPRVPTNTSPAVKPQRTTSELQPATPAANTPAAKTVARPLKTAQSKHSPAVVRITPVKSSPSTKTILVVPPQGATKDTNADKNYVPSTACKKPVEVVKLAEKQEKVGGRAEDVKKTHTTAGPVSTPQEDEGGYGIKISSVISLAGQESLDFPAPQESVEDELTDASDTKSGGKSDKVPHPDENKKARSEFEPPLPSSSTLSVGASKTDGNVIELCSLQEKKGNSVFGSQIVFKPTPVAGNKSQSSCASMKLEKLKEAIRLLEEDSTLENCDLFTDREKRFLMSFLHRIDCNSRVSEETKTDPKQSLEGHNLLSSTKYQGEQLKTHSNVKIKTEPGTDPVLKPGKRKLEEGPSGENVVHAKSQDSLLKVNGKDRIKAEPGISTDMPPLKVHLVDPQQGSKSSSATDTYKIEHKSSHDHTKAHTKTGPELLCQPVPSVRHEDATVQEEDSVPQKPPLRRIVITSDEVPLISSDEVKNGLEAFLQRNNISNNFSKDEIIKLHWDGKDVDTFHFRDVDRELLLQPVVVPPKVVRPAILRCGKVPPAANNVTNRLATAAEGTSKKTVSETGTPKAGIGSRVPAGFRAVQLRCRTETGEMVERFVLKAEKPLNMINSTAGPEQQKICFLPRVIRFVHGTGEVFKKLPNPKQQIMPVMPSMPAANKSAPVCSASVPRKGILAASHSKPAGPVTSSAAVELARHFVSGEVTRNTASSSLLKRPVVTALPAAPTVHPSSSVKPVAASKVIKIKPAPLVTPGHQSSQAVLAERAVGLEHNSTPPTASKLESYAGADTERIFEPECLLEVSNNTIDVTLLNVQQMNDDSSSESSSTSSSDSDSYIPPPVKRKQMPKPAPKRSPQKKSSVMREYRTRSRRQRKKQNSTVEAPSSNARREESNKNDDINMAMRSSNCIDRPCVVAMHHLNDSLLENGSVNLTSVRHEDLFMLASSPAVRLSPDKVVSVVELKSEVLGTLKTIEGPGVTDTDNVERLLREKKNELVQLRKKYKKHSP</sequence>
<evidence type="ECO:0000313" key="2">
    <source>
        <dbReference type="Proteomes" id="UP000821845"/>
    </source>
</evidence>
<protein>
    <submittedName>
        <fullName evidence="1">Uncharacterized protein</fullName>
    </submittedName>
</protein>
<gene>
    <name evidence="1" type="ORF">HPB50_025728</name>
</gene>
<reference evidence="1" key="1">
    <citation type="submission" date="2020-05" db="EMBL/GenBank/DDBJ databases">
        <title>Large-scale comparative analyses of tick genomes elucidate their genetic diversity and vector capacities.</title>
        <authorList>
            <person name="Jia N."/>
            <person name="Wang J."/>
            <person name="Shi W."/>
            <person name="Du L."/>
            <person name="Sun Y."/>
            <person name="Zhan W."/>
            <person name="Jiang J."/>
            <person name="Wang Q."/>
            <person name="Zhang B."/>
            <person name="Ji P."/>
            <person name="Sakyi L.B."/>
            <person name="Cui X."/>
            <person name="Yuan T."/>
            <person name="Jiang B."/>
            <person name="Yang W."/>
            <person name="Lam T.T.-Y."/>
            <person name="Chang Q."/>
            <person name="Ding S."/>
            <person name="Wang X."/>
            <person name="Zhu J."/>
            <person name="Ruan X."/>
            <person name="Zhao L."/>
            <person name="Wei J."/>
            <person name="Que T."/>
            <person name="Du C."/>
            <person name="Cheng J."/>
            <person name="Dai P."/>
            <person name="Han X."/>
            <person name="Huang E."/>
            <person name="Gao Y."/>
            <person name="Liu J."/>
            <person name="Shao H."/>
            <person name="Ye R."/>
            <person name="Li L."/>
            <person name="Wei W."/>
            <person name="Wang X."/>
            <person name="Wang C."/>
            <person name="Yang T."/>
            <person name="Huo Q."/>
            <person name="Li W."/>
            <person name="Guo W."/>
            <person name="Chen H."/>
            <person name="Zhou L."/>
            <person name="Ni X."/>
            <person name="Tian J."/>
            <person name="Zhou Y."/>
            <person name="Sheng Y."/>
            <person name="Liu T."/>
            <person name="Pan Y."/>
            <person name="Xia L."/>
            <person name="Li J."/>
            <person name="Zhao F."/>
            <person name="Cao W."/>
        </authorList>
    </citation>
    <scope>NUCLEOTIDE SEQUENCE</scope>
    <source>
        <strain evidence="1">Hyas-2018</strain>
    </source>
</reference>
<proteinExistence type="predicted"/>
<name>A0ACB7RSS9_HYAAI</name>
<evidence type="ECO:0000313" key="1">
    <source>
        <dbReference type="EMBL" id="KAH6924851.1"/>
    </source>
</evidence>
<organism evidence="1 2">
    <name type="scientific">Hyalomma asiaticum</name>
    <name type="common">Tick</name>
    <dbReference type="NCBI Taxonomy" id="266040"/>
    <lineage>
        <taxon>Eukaryota</taxon>
        <taxon>Metazoa</taxon>
        <taxon>Ecdysozoa</taxon>
        <taxon>Arthropoda</taxon>
        <taxon>Chelicerata</taxon>
        <taxon>Arachnida</taxon>
        <taxon>Acari</taxon>
        <taxon>Parasitiformes</taxon>
        <taxon>Ixodida</taxon>
        <taxon>Ixodoidea</taxon>
        <taxon>Ixodidae</taxon>
        <taxon>Hyalomminae</taxon>
        <taxon>Hyalomma</taxon>
    </lineage>
</organism>